<organism evidence="2 3">
    <name type="scientific">Lactobacillus crispatus</name>
    <dbReference type="NCBI Taxonomy" id="47770"/>
    <lineage>
        <taxon>Bacteria</taxon>
        <taxon>Bacillati</taxon>
        <taxon>Bacillota</taxon>
        <taxon>Bacilli</taxon>
        <taxon>Lactobacillales</taxon>
        <taxon>Lactobacillaceae</taxon>
        <taxon>Lactobacillus</taxon>
    </lineage>
</organism>
<evidence type="ECO:0000313" key="1">
    <source>
        <dbReference type="EMBL" id="MES5150671.1"/>
    </source>
</evidence>
<name>A0A135YUS8_9LACO</name>
<proteinExistence type="predicted"/>
<dbReference type="Proteomes" id="UP000295195">
    <property type="component" value="Unassembled WGS sequence"/>
</dbReference>
<dbReference type="Proteomes" id="UP001434419">
    <property type="component" value="Unassembled WGS sequence"/>
</dbReference>
<evidence type="ECO:0000313" key="3">
    <source>
        <dbReference type="Proteomes" id="UP000295195"/>
    </source>
</evidence>
<dbReference type="EMBL" id="NKLP01000268">
    <property type="protein sequence ID" value="TDN28725.1"/>
    <property type="molecule type" value="Genomic_DNA"/>
</dbReference>
<dbReference type="RefSeq" id="WP_005720375.1">
    <property type="nucleotide sequence ID" value="NZ_CAZZQI010000001.1"/>
</dbReference>
<gene>
    <name evidence="1" type="ORF">ABVC42_12385</name>
    <name evidence="2" type="ORF">CEE75_12560</name>
</gene>
<protein>
    <recommendedName>
        <fullName evidence="5">DNA-binding protein</fullName>
    </recommendedName>
</protein>
<reference evidence="1" key="2">
    <citation type="submission" date="2024-06" db="EMBL/GenBank/DDBJ databases">
        <title>Vaginal Lactobacillus fatty acid response mechanisms reveal a metabolite-targeted strategy for bacterial vaginosis treatment.</title>
        <authorList>
            <person name="Zhu M."/>
            <person name="Blainey P.C."/>
            <person name="Bloom S.M."/>
            <person name="Kwon D.S."/>
        </authorList>
    </citation>
    <scope>NUCLEOTIDE SEQUENCE</scope>
    <source>
        <strain evidence="1">194_F1_1</strain>
    </source>
</reference>
<evidence type="ECO:0008006" key="5">
    <source>
        <dbReference type="Google" id="ProtNLM"/>
    </source>
</evidence>
<dbReference type="EMBL" id="JBETVU010000012">
    <property type="protein sequence ID" value="MES5150671.1"/>
    <property type="molecule type" value="Genomic_DNA"/>
</dbReference>
<comment type="caution">
    <text evidence="2">The sequence shown here is derived from an EMBL/GenBank/DDBJ whole genome shotgun (WGS) entry which is preliminary data.</text>
</comment>
<dbReference type="AlphaFoldDB" id="A0A135YUS8"/>
<accession>A0A135YUS8</accession>
<sequence length="62" mass="7350">MAKLLTREEASKYIGIDPKTFDKVFRSDPDFKRFKLGEHTERFTIKSIEAFIDLKETKLKKI</sequence>
<evidence type="ECO:0000313" key="4">
    <source>
        <dbReference type="Proteomes" id="UP001434419"/>
    </source>
</evidence>
<reference evidence="2 3" key="1">
    <citation type="submission" date="2017-06" db="EMBL/GenBank/DDBJ databases">
        <authorList>
            <person name="Swanenburg J."/>
            <person name="Kort R."/>
        </authorList>
    </citation>
    <scope>NUCLEOTIDE SEQUENCE [LARGE SCALE GENOMIC DNA]</scope>
    <source>
        <strain evidence="2 3">RL05</strain>
    </source>
</reference>
<keyword evidence="4" id="KW-1185">Reference proteome</keyword>
<evidence type="ECO:0000313" key="2">
    <source>
        <dbReference type="EMBL" id="TDN28725.1"/>
    </source>
</evidence>